<protein>
    <recommendedName>
        <fullName evidence="10">Phosphate transport system permease protein PstA</fullName>
    </recommendedName>
</protein>
<feature type="transmembrane region" description="Helical" evidence="10">
    <location>
        <begin position="143"/>
        <end position="169"/>
    </location>
</feature>
<dbReference type="Proteomes" id="UP001183388">
    <property type="component" value="Unassembled WGS sequence"/>
</dbReference>
<dbReference type="PROSITE" id="PS50928">
    <property type="entry name" value="ABC_TM1"/>
    <property type="match status" value="1"/>
</dbReference>
<proteinExistence type="inferred from homology"/>
<feature type="transmembrane region" description="Helical" evidence="10">
    <location>
        <begin position="59"/>
        <end position="78"/>
    </location>
</feature>
<keyword evidence="4" id="KW-0813">Transport</keyword>
<reference evidence="13" key="1">
    <citation type="submission" date="2023-07" db="EMBL/GenBank/DDBJ databases">
        <title>30 novel species of actinomycetes from the DSMZ collection.</title>
        <authorList>
            <person name="Nouioui I."/>
        </authorList>
    </citation>
    <scope>NUCLEOTIDE SEQUENCE [LARGE SCALE GENOMIC DNA]</scope>
    <source>
        <strain evidence="13">DSM 44917</strain>
    </source>
</reference>
<keyword evidence="5 10" id="KW-1003">Cell membrane</keyword>
<accession>A0ABU2L1M1</accession>
<comment type="subcellular location">
    <subcellularLocation>
        <location evidence="2 10">Cell membrane</location>
        <topology evidence="2 10">Multi-pass membrane protein</topology>
    </subcellularLocation>
</comment>
<evidence type="ECO:0000256" key="4">
    <source>
        <dbReference type="ARBA" id="ARBA00022448"/>
    </source>
</evidence>
<evidence type="ECO:0000259" key="11">
    <source>
        <dbReference type="PROSITE" id="PS50928"/>
    </source>
</evidence>
<organism evidence="12 13">
    <name type="scientific">Streptomyces boetiae</name>
    <dbReference type="NCBI Taxonomy" id="3075541"/>
    <lineage>
        <taxon>Bacteria</taxon>
        <taxon>Bacillati</taxon>
        <taxon>Actinomycetota</taxon>
        <taxon>Actinomycetes</taxon>
        <taxon>Kitasatosporales</taxon>
        <taxon>Streptomycetaceae</taxon>
        <taxon>Streptomyces</taxon>
    </lineage>
</organism>
<comment type="function">
    <text evidence="1">Part of the binding-protein-dependent transport system for phosphate; probably responsible for the translocation of the substrate across the membrane.</text>
</comment>
<dbReference type="RefSeq" id="WP_311628351.1">
    <property type="nucleotide sequence ID" value="NZ_JAVREN010000001.1"/>
</dbReference>
<dbReference type="InterPro" id="IPR005672">
    <property type="entry name" value="Phosphate_PstA"/>
</dbReference>
<evidence type="ECO:0000313" key="12">
    <source>
        <dbReference type="EMBL" id="MDT0305440.1"/>
    </source>
</evidence>
<feature type="transmembrane region" description="Helical" evidence="10">
    <location>
        <begin position="263"/>
        <end position="284"/>
    </location>
</feature>
<feature type="transmembrane region" description="Helical" evidence="10">
    <location>
        <begin position="181"/>
        <end position="204"/>
    </location>
</feature>
<keyword evidence="6" id="KW-0592">Phosphate transport</keyword>
<evidence type="ECO:0000313" key="13">
    <source>
        <dbReference type="Proteomes" id="UP001183388"/>
    </source>
</evidence>
<comment type="caution">
    <text evidence="12">The sequence shown here is derived from an EMBL/GenBank/DDBJ whole genome shotgun (WGS) entry which is preliminary data.</text>
</comment>
<gene>
    <name evidence="12" type="primary">pstA</name>
    <name evidence="12" type="ORF">RM780_00475</name>
</gene>
<keyword evidence="13" id="KW-1185">Reference proteome</keyword>
<dbReference type="InterPro" id="IPR000515">
    <property type="entry name" value="MetI-like"/>
</dbReference>
<feature type="transmembrane region" description="Helical" evidence="10">
    <location>
        <begin position="333"/>
        <end position="356"/>
    </location>
</feature>
<evidence type="ECO:0000256" key="2">
    <source>
        <dbReference type="ARBA" id="ARBA00004651"/>
    </source>
</evidence>
<dbReference type="NCBIfam" id="TIGR00974">
    <property type="entry name" value="3a0107s02c"/>
    <property type="match status" value="1"/>
</dbReference>
<dbReference type="InterPro" id="IPR051408">
    <property type="entry name" value="Phosphate_transprt_permease"/>
</dbReference>
<dbReference type="PANTHER" id="PTHR42922">
    <property type="entry name" value="PHOSPHATE TRANSPORT SYSTEM PERMEASE PROTEIN PSTA"/>
    <property type="match status" value="1"/>
</dbReference>
<dbReference type="SUPFAM" id="SSF161098">
    <property type="entry name" value="MetI-like"/>
    <property type="match status" value="1"/>
</dbReference>
<comment type="similarity">
    <text evidence="3 10">Belongs to the binding-protein-dependent transport system permease family. CysTW subfamily.</text>
</comment>
<evidence type="ECO:0000256" key="3">
    <source>
        <dbReference type="ARBA" id="ARBA00007069"/>
    </source>
</evidence>
<name>A0ABU2L1M1_9ACTN</name>
<dbReference type="InterPro" id="IPR035906">
    <property type="entry name" value="MetI-like_sf"/>
</dbReference>
<evidence type="ECO:0000256" key="1">
    <source>
        <dbReference type="ARBA" id="ARBA00003510"/>
    </source>
</evidence>
<keyword evidence="8 10" id="KW-1133">Transmembrane helix</keyword>
<dbReference type="PANTHER" id="PTHR42922:SF1">
    <property type="entry name" value="PHOSPHATE TRANSPORT SYSTEM PERMEASE PROTEIN PSTA"/>
    <property type="match status" value="1"/>
</dbReference>
<feature type="domain" description="ABC transmembrane type-1" evidence="11">
    <location>
        <begin position="144"/>
        <end position="352"/>
    </location>
</feature>
<sequence length="365" mass="38583">MSTPTPTQLSKSGDGDPGETIAEVPLTHASLPRRAAPFTLLAFVVIGVGLQQFAGLGPVAAGVLAALGYAVAITAWSRAVEGARKSFDRFVTAVVTGAFLLAMLPLVSVLWTVVDLGRHRLDADFFNNSTIGVDITEAGAHHAIFGTLIVTGIAALMSVPIGIMTAIYLIEYGRGRLARSITFFVDVMTGIPSIVAGLFVVALFETLYGPGTRMGFMGSIALSVLMIPIVVRATEEMLKIVPNELREASYALAVPKWRTILKVVLPTALAGIASGVTLAIARVIGETAPLLLAVGMTDGDNFDAFNDRMATLPVFTYSLYRSPGLDGQDAIDLAWSAALMLIIIVMVLNLVARLVARLFAPKTRA</sequence>
<keyword evidence="7 10" id="KW-0812">Transmembrane</keyword>
<evidence type="ECO:0000256" key="7">
    <source>
        <dbReference type="ARBA" id="ARBA00022692"/>
    </source>
</evidence>
<dbReference type="Gene3D" id="1.10.3720.10">
    <property type="entry name" value="MetI-like"/>
    <property type="match status" value="1"/>
</dbReference>
<dbReference type="CDD" id="cd06261">
    <property type="entry name" value="TM_PBP2"/>
    <property type="match status" value="1"/>
</dbReference>
<evidence type="ECO:0000256" key="5">
    <source>
        <dbReference type="ARBA" id="ARBA00022475"/>
    </source>
</evidence>
<evidence type="ECO:0000256" key="8">
    <source>
        <dbReference type="ARBA" id="ARBA00022989"/>
    </source>
</evidence>
<evidence type="ECO:0000256" key="9">
    <source>
        <dbReference type="ARBA" id="ARBA00023136"/>
    </source>
</evidence>
<dbReference type="EMBL" id="JAVREN010000001">
    <property type="protein sequence ID" value="MDT0305440.1"/>
    <property type="molecule type" value="Genomic_DNA"/>
</dbReference>
<evidence type="ECO:0000256" key="6">
    <source>
        <dbReference type="ARBA" id="ARBA00022592"/>
    </source>
</evidence>
<feature type="transmembrane region" description="Helical" evidence="10">
    <location>
        <begin position="90"/>
        <end position="114"/>
    </location>
</feature>
<dbReference type="Pfam" id="PF00528">
    <property type="entry name" value="BPD_transp_1"/>
    <property type="match status" value="1"/>
</dbReference>
<evidence type="ECO:0000256" key="10">
    <source>
        <dbReference type="RuleBase" id="RU363043"/>
    </source>
</evidence>
<feature type="transmembrane region" description="Helical" evidence="10">
    <location>
        <begin position="216"/>
        <end position="234"/>
    </location>
</feature>
<keyword evidence="9 10" id="KW-0472">Membrane</keyword>